<dbReference type="AlphaFoldDB" id="A0A381RLG8"/>
<protein>
    <recommendedName>
        <fullName evidence="2">tRNA-guanine(15) transglycosylase-like domain-containing protein</fullName>
    </recommendedName>
</protein>
<name>A0A381RLG8_9ZZZZ</name>
<organism evidence="1">
    <name type="scientific">marine metagenome</name>
    <dbReference type="NCBI Taxonomy" id="408172"/>
    <lineage>
        <taxon>unclassified sequences</taxon>
        <taxon>metagenomes</taxon>
        <taxon>ecological metagenomes</taxon>
    </lineage>
</organism>
<dbReference type="EMBL" id="UINC01002006">
    <property type="protein sequence ID" value="SUZ91809.1"/>
    <property type="molecule type" value="Genomic_DNA"/>
</dbReference>
<accession>A0A381RLG8</accession>
<gene>
    <name evidence="1" type="ORF">METZ01_LOCUS44663</name>
</gene>
<reference evidence="1" key="1">
    <citation type="submission" date="2018-05" db="EMBL/GenBank/DDBJ databases">
        <authorList>
            <person name="Lanie J.A."/>
            <person name="Ng W.-L."/>
            <person name="Kazmierczak K.M."/>
            <person name="Andrzejewski T.M."/>
            <person name="Davidsen T.M."/>
            <person name="Wayne K.J."/>
            <person name="Tettelin H."/>
            <person name="Glass J.I."/>
            <person name="Rusch D."/>
            <person name="Podicherti R."/>
            <person name="Tsui H.-C.T."/>
            <person name="Winkler M.E."/>
        </authorList>
    </citation>
    <scope>NUCLEOTIDE SEQUENCE</scope>
</reference>
<sequence>MLTPDHPVYIPVVLPNDVAVLKQAPPQEALMLSAVYSANPRMRDLVKHARDCATTLLVDPKTAHFQFEGYMSMPDYRALPYSPGRQTLGTLWQPARFARAEGRRALINSVLAVQRELGADILLAPYFYVPHPEHPWLEVSRACAAEAIVTSADEPVGVSIAVDIDALIDPDHRAHIAAVYTSIEAALFWVTIVNYDERRADPRDADTVVKFVGTLVATGVPVVLSHVGRTGLLAVAAGAAGYAAGTYGLETHPRSFFREMMGSRPANSYYLHECLIHTPVRTAEACLRLDEPVCHPTCDCAACESDTAISRMVSRRLALHAMLRRLIEVKALGAIDAKDRCAYLIDRFSEARDRSVELMDALTGDGSHRINHGDFHYLEVLREAAGGPRATIPSGKELT</sequence>
<evidence type="ECO:0008006" key="2">
    <source>
        <dbReference type="Google" id="ProtNLM"/>
    </source>
</evidence>
<evidence type="ECO:0000313" key="1">
    <source>
        <dbReference type="EMBL" id="SUZ91809.1"/>
    </source>
</evidence>
<proteinExistence type="predicted"/>